<dbReference type="SUPFAM" id="SSF81321">
    <property type="entry name" value="Family A G protein-coupled receptor-like"/>
    <property type="match status" value="1"/>
</dbReference>
<feature type="transmembrane region" description="Helical" evidence="11">
    <location>
        <begin position="311"/>
        <end position="334"/>
    </location>
</feature>
<dbReference type="CDD" id="cd15001">
    <property type="entry name" value="7tmA_GPRnna14-like"/>
    <property type="match status" value="1"/>
</dbReference>
<evidence type="ECO:0000256" key="3">
    <source>
        <dbReference type="ARBA" id="ARBA00022692"/>
    </source>
</evidence>
<gene>
    <name evidence="14" type="primary">GPCR</name>
    <name evidence="13" type="ORF">GWI33_018355</name>
</gene>
<name>A0A5Q0TXC6_RHYFE</name>
<dbReference type="SMART" id="SM01381">
    <property type="entry name" value="7TM_GPCR_Srsx"/>
    <property type="match status" value="1"/>
</dbReference>
<dbReference type="OrthoDB" id="2132067at2759"/>
<feature type="transmembrane region" description="Helical" evidence="11">
    <location>
        <begin position="141"/>
        <end position="161"/>
    </location>
</feature>
<evidence type="ECO:0000256" key="4">
    <source>
        <dbReference type="ARBA" id="ARBA00022989"/>
    </source>
</evidence>
<keyword evidence="5 9" id="KW-0297">G-protein coupled receptor</keyword>
<dbReference type="PROSITE" id="PS50262">
    <property type="entry name" value="G_PROTEIN_RECEP_F1_2"/>
    <property type="match status" value="1"/>
</dbReference>
<comment type="subcellular location">
    <subcellularLocation>
        <location evidence="1">Membrane</location>
        <topology evidence="1">Multi-pass membrane protein</topology>
    </subcellularLocation>
</comment>
<dbReference type="InterPro" id="IPR017452">
    <property type="entry name" value="GPCR_Rhodpsn_7TM"/>
</dbReference>
<evidence type="ECO:0000256" key="1">
    <source>
        <dbReference type="ARBA" id="ARBA00004141"/>
    </source>
</evidence>
<dbReference type="GO" id="GO:0005886">
    <property type="term" value="C:plasma membrane"/>
    <property type="evidence" value="ECO:0007669"/>
    <property type="project" value="TreeGrafter"/>
</dbReference>
<dbReference type="PRINTS" id="PR00237">
    <property type="entry name" value="GPCRRHODOPSN"/>
</dbReference>
<feature type="transmembrane region" description="Helical" evidence="11">
    <location>
        <begin position="59"/>
        <end position="79"/>
    </location>
</feature>
<keyword evidence="6 11" id="KW-0472">Membrane</keyword>
<keyword evidence="3 9" id="KW-0812">Transmembrane</keyword>
<dbReference type="PANTHER" id="PTHR45695:SF15">
    <property type="entry name" value="OPSIN RH2"/>
    <property type="match status" value="1"/>
</dbReference>
<keyword evidence="8 9" id="KW-0807">Transducer</keyword>
<evidence type="ECO:0000256" key="11">
    <source>
        <dbReference type="SAM" id="Phobius"/>
    </source>
</evidence>
<feature type="domain" description="G-protein coupled receptors family 1 profile" evidence="12">
    <location>
        <begin position="38"/>
        <end position="331"/>
    </location>
</feature>
<reference evidence="13" key="2">
    <citation type="submission" date="2020-08" db="EMBL/GenBank/DDBJ databases">
        <title>Genome sequencing and assembly of the red palm weevil Rhynchophorus ferrugineus.</title>
        <authorList>
            <person name="Dias G.B."/>
            <person name="Bergman C.M."/>
            <person name="Manee M."/>
        </authorList>
    </citation>
    <scope>NUCLEOTIDE SEQUENCE</scope>
    <source>
        <strain evidence="13">AA-2017</strain>
        <tissue evidence="13">Whole larva</tissue>
    </source>
</reference>
<dbReference type="PROSITE" id="PS00237">
    <property type="entry name" value="G_PROTEIN_RECEP_F1_1"/>
    <property type="match status" value="1"/>
</dbReference>
<keyword evidence="4 11" id="KW-1133">Transmembrane helix</keyword>
<evidence type="ECO:0000259" key="12">
    <source>
        <dbReference type="PROSITE" id="PS50262"/>
    </source>
</evidence>
<evidence type="ECO:0000256" key="7">
    <source>
        <dbReference type="ARBA" id="ARBA00023170"/>
    </source>
</evidence>
<feature type="transmembrane region" description="Helical" evidence="11">
    <location>
        <begin position="189"/>
        <end position="215"/>
    </location>
</feature>
<dbReference type="PANTHER" id="PTHR45695">
    <property type="entry name" value="LEUCOKININ RECEPTOR-RELATED"/>
    <property type="match status" value="1"/>
</dbReference>
<dbReference type="GO" id="GO:0004983">
    <property type="term" value="F:neuropeptide Y receptor activity"/>
    <property type="evidence" value="ECO:0007669"/>
    <property type="project" value="InterPro"/>
</dbReference>
<dbReference type="Pfam" id="PF00001">
    <property type="entry name" value="7tm_1"/>
    <property type="match status" value="1"/>
</dbReference>
<dbReference type="Gene3D" id="1.20.1070.10">
    <property type="entry name" value="Rhodopsin 7-helix transmembrane proteins"/>
    <property type="match status" value="1"/>
</dbReference>
<organism evidence="14">
    <name type="scientific">Rhynchophorus ferrugineus</name>
    <name type="common">Red palm weevil</name>
    <name type="synonym">Curculio ferrugineus</name>
    <dbReference type="NCBI Taxonomy" id="354439"/>
    <lineage>
        <taxon>Eukaryota</taxon>
        <taxon>Metazoa</taxon>
        <taxon>Ecdysozoa</taxon>
        <taxon>Arthropoda</taxon>
        <taxon>Hexapoda</taxon>
        <taxon>Insecta</taxon>
        <taxon>Pterygota</taxon>
        <taxon>Neoptera</taxon>
        <taxon>Endopterygota</taxon>
        <taxon>Coleoptera</taxon>
        <taxon>Polyphaga</taxon>
        <taxon>Cucujiformia</taxon>
        <taxon>Curculionidae</taxon>
        <taxon>Dryophthorinae</taxon>
        <taxon>Rhynchophorus</taxon>
    </lineage>
</organism>
<feature type="transmembrane region" description="Helical" evidence="11">
    <location>
        <begin position="271"/>
        <end position="291"/>
    </location>
</feature>
<dbReference type="EMBL" id="MK751506">
    <property type="protein sequence ID" value="QGA72510.1"/>
    <property type="molecule type" value="mRNA"/>
</dbReference>
<comment type="similarity">
    <text evidence="2 9">Belongs to the G-protein coupled receptor 1 family.</text>
</comment>
<protein>
    <submittedName>
        <fullName evidence="14">Pyroglutamylated Rfamide peptide receptor-like protein</fullName>
    </submittedName>
</protein>
<evidence type="ECO:0000256" key="10">
    <source>
        <dbReference type="SAM" id="MobiDB-lite"/>
    </source>
</evidence>
<dbReference type="InterPro" id="IPR000611">
    <property type="entry name" value="NPY_rcpt"/>
</dbReference>
<keyword evidence="7 9" id="KW-0675">Receptor</keyword>
<sequence>MSSYDDLNDFDGTLIFPWSELVPVLVVYGFSFILGLTGNCLIIFTTFRYRRMRSVTNIFLSSLASSDLLLIIFCIPVKVAKLFSFTWTMGLTLCKSVHYMQNLSAICSVLTLTAISIERYYAIVHPMKSKYVCTLRQAKSIILVIWVMSILLAIPALVIWVQTPVGEHGEYFWCIKDDSNTMLWKIHEIYLLMLVLIIPFSIMAYSYTFICCEVWKVMEHRCLMTNNQSYENACFKHQNFPFGSAIQSRDNKKGRTKIKNCRDDTNMVKQVIYMLVTVVVLFAICWTPLLIDNILTAYGVLSQERSGIFKYMLTTFHLMAYFNSCMNPIVYGFMSKTFRESFKLALCCSSDPRSYIRRTGSNYSMRFISRNGSQTKTTPDSKRQETTSLCVT</sequence>
<evidence type="ECO:0000256" key="6">
    <source>
        <dbReference type="ARBA" id="ARBA00023136"/>
    </source>
</evidence>
<evidence type="ECO:0000313" key="15">
    <source>
        <dbReference type="Proteomes" id="UP000625711"/>
    </source>
</evidence>
<dbReference type="AlphaFoldDB" id="A0A5Q0TXC6"/>
<dbReference type="EMBL" id="JAACXV010014320">
    <property type="protein sequence ID" value="KAF7268465.1"/>
    <property type="molecule type" value="Genomic_DNA"/>
</dbReference>
<evidence type="ECO:0000256" key="5">
    <source>
        <dbReference type="ARBA" id="ARBA00023040"/>
    </source>
</evidence>
<feature type="region of interest" description="Disordered" evidence="10">
    <location>
        <begin position="371"/>
        <end position="392"/>
    </location>
</feature>
<dbReference type="InterPro" id="IPR000276">
    <property type="entry name" value="GPCR_Rhodpsn"/>
</dbReference>
<evidence type="ECO:0000256" key="2">
    <source>
        <dbReference type="ARBA" id="ARBA00010663"/>
    </source>
</evidence>
<evidence type="ECO:0000313" key="13">
    <source>
        <dbReference type="EMBL" id="KAF7268465.1"/>
    </source>
</evidence>
<accession>A0A5Q0TXC6</accession>
<dbReference type="PRINTS" id="PR01012">
    <property type="entry name" value="NRPEPTIDEYR"/>
</dbReference>
<evidence type="ECO:0000256" key="8">
    <source>
        <dbReference type="ARBA" id="ARBA00023224"/>
    </source>
</evidence>
<evidence type="ECO:0000256" key="9">
    <source>
        <dbReference type="RuleBase" id="RU000688"/>
    </source>
</evidence>
<keyword evidence="15" id="KW-1185">Reference proteome</keyword>
<dbReference type="Proteomes" id="UP000625711">
    <property type="component" value="Unassembled WGS sequence"/>
</dbReference>
<feature type="transmembrane region" description="Helical" evidence="11">
    <location>
        <begin position="25"/>
        <end position="47"/>
    </location>
</feature>
<reference evidence="14" key="1">
    <citation type="submission" date="2019-04" db="EMBL/GenBank/DDBJ databases">
        <title>Identification and expression profiles of neuropeptides and their G protein-coupled receptors in the Red palm weevil Rhynchophorus ferrugineus (Coleoptera: Curculionidae).</title>
        <authorList>
            <person name="Zhang H."/>
            <person name="Bai J."/>
            <person name="Huang S."/>
            <person name="Hou Y."/>
        </authorList>
    </citation>
    <scope>NUCLEOTIDE SEQUENCE</scope>
</reference>
<proteinExistence type="evidence at transcript level"/>
<evidence type="ECO:0000313" key="14">
    <source>
        <dbReference type="EMBL" id="QGA72510.1"/>
    </source>
</evidence>
<feature type="transmembrane region" description="Helical" evidence="11">
    <location>
        <begin position="99"/>
        <end position="121"/>
    </location>
</feature>